<evidence type="ECO:0008006" key="3">
    <source>
        <dbReference type="Google" id="ProtNLM"/>
    </source>
</evidence>
<sequence>MSAEEFLADAESGAVAVDCHDQVLRIAFIYLDEGLWDGNGVFDVVEKLHARGWSFGEGELRFNRTLDIFYLAQLAAAIYRASDQLTGDFPSPADFPTFYAAHAALLHPAAWRAYYTPAFLAHPTTARFYRLPNLGDLPDASSPLGQPRPRPRLPAAAAGAHATKLPRWAHAVARTYRRTRRRRQPSPLPLETLTRLALRTLEATTTACPGAQPYSETQARFWLDYMKLGSPLSGSGSGSAGEEEGEEKEAAWRRPDGFGVLVAQGAVDVFAWEAQYSARLWAASAAVESRGEVVKPDLGLECGWVSGVEWCGEPDGGVGVQAWWRGWDGEVGSEEEVEFLAAVAVEETAGVGVGVGELDFAVRSHLVLGVMQTATVGGEEREVLLEEMERGMVAKGRRIGGDRARKWLREVLAVVEPYVRMWEGVWPGAEETGEVLRRVLVENGQLFARWKVSPLLNEFNFELGVGE</sequence>
<dbReference type="AlphaFoldDB" id="A0AAN6ZB09"/>
<organism evidence="1 2">
    <name type="scientific">Trichocladium antarcticum</name>
    <dbReference type="NCBI Taxonomy" id="1450529"/>
    <lineage>
        <taxon>Eukaryota</taxon>
        <taxon>Fungi</taxon>
        <taxon>Dikarya</taxon>
        <taxon>Ascomycota</taxon>
        <taxon>Pezizomycotina</taxon>
        <taxon>Sordariomycetes</taxon>
        <taxon>Sordariomycetidae</taxon>
        <taxon>Sordariales</taxon>
        <taxon>Chaetomiaceae</taxon>
        <taxon>Trichocladium</taxon>
    </lineage>
</organism>
<evidence type="ECO:0000313" key="2">
    <source>
        <dbReference type="Proteomes" id="UP001304895"/>
    </source>
</evidence>
<dbReference type="EMBL" id="MU853418">
    <property type="protein sequence ID" value="KAK4132425.1"/>
    <property type="molecule type" value="Genomic_DNA"/>
</dbReference>
<proteinExistence type="predicted"/>
<comment type="caution">
    <text evidence="1">The sequence shown here is derived from an EMBL/GenBank/DDBJ whole genome shotgun (WGS) entry which is preliminary data.</text>
</comment>
<dbReference type="Proteomes" id="UP001304895">
    <property type="component" value="Unassembled WGS sequence"/>
</dbReference>
<reference evidence="1" key="1">
    <citation type="journal article" date="2023" name="Mol. Phylogenet. Evol.">
        <title>Genome-scale phylogeny and comparative genomics of the fungal order Sordariales.</title>
        <authorList>
            <person name="Hensen N."/>
            <person name="Bonometti L."/>
            <person name="Westerberg I."/>
            <person name="Brannstrom I.O."/>
            <person name="Guillou S."/>
            <person name="Cros-Aarteil S."/>
            <person name="Calhoun S."/>
            <person name="Haridas S."/>
            <person name="Kuo A."/>
            <person name="Mondo S."/>
            <person name="Pangilinan J."/>
            <person name="Riley R."/>
            <person name="LaButti K."/>
            <person name="Andreopoulos B."/>
            <person name="Lipzen A."/>
            <person name="Chen C."/>
            <person name="Yan M."/>
            <person name="Daum C."/>
            <person name="Ng V."/>
            <person name="Clum A."/>
            <person name="Steindorff A."/>
            <person name="Ohm R.A."/>
            <person name="Martin F."/>
            <person name="Silar P."/>
            <person name="Natvig D.O."/>
            <person name="Lalanne C."/>
            <person name="Gautier V."/>
            <person name="Ament-Velasquez S.L."/>
            <person name="Kruys A."/>
            <person name="Hutchinson M.I."/>
            <person name="Powell A.J."/>
            <person name="Barry K."/>
            <person name="Miller A.N."/>
            <person name="Grigoriev I.V."/>
            <person name="Debuchy R."/>
            <person name="Gladieux P."/>
            <person name="Hiltunen Thoren M."/>
            <person name="Johannesson H."/>
        </authorList>
    </citation>
    <scope>NUCLEOTIDE SEQUENCE</scope>
    <source>
        <strain evidence="1">CBS 123565</strain>
    </source>
</reference>
<protein>
    <recommendedName>
        <fullName evidence="3">Rta1 domain protein</fullName>
    </recommendedName>
</protein>
<keyword evidence="2" id="KW-1185">Reference proteome</keyword>
<reference evidence="1" key="2">
    <citation type="submission" date="2023-05" db="EMBL/GenBank/DDBJ databases">
        <authorList>
            <consortium name="Lawrence Berkeley National Laboratory"/>
            <person name="Steindorff A."/>
            <person name="Hensen N."/>
            <person name="Bonometti L."/>
            <person name="Westerberg I."/>
            <person name="Brannstrom I.O."/>
            <person name="Guillou S."/>
            <person name="Cros-Aarteil S."/>
            <person name="Calhoun S."/>
            <person name="Haridas S."/>
            <person name="Kuo A."/>
            <person name="Mondo S."/>
            <person name="Pangilinan J."/>
            <person name="Riley R."/>
            <person name="Labutti K."/>
            <person name="Andreopoulos B."/>
            <person name="Lipzen A."/>
            <person name="Chen C."/>
            <person name="Yanf M."/>
            <person name="Daum C."/>
            <person name="Ng V."/>
            <person name="Clum A."/>
            <person name="Ohm R."/>
            <person name="Martin F."/>
            <person name="Silar P."/>
            <person name="Natvig D."/>
            <person name="Lalanne C."/>
            <person name="Gautier V."/>
            <person name="Ament-Velasquez S.L."/>
            <person name="Kruys A."/>
            <person name="Hutchinson M.I."/>
            <person name="Powell A.J."/>
            <person name="Barry K."/>
            <person name="Miller A.N."/>
            <person name="Grigoriev I.V."/>
            <person name="Debuchy R."/>
            <person name="Gladieux P."/>
            <person name="Thoren M.H."/>
            <person name="Johannesson H."/>
        </authorList>
    </citation>
    <scope>NUCLEOTIDE SEQUENCE</scope>
    <source>
        <strain evidence="1">CBS 123565</strain>
    </source>
</reference>
<accession>A0AAN6ZB09</accession>
<evidence type="ECO:0000313" key="1">
    <source>
        <dbReference type="EMBL" id="KAK4132425.1"/>
    </source>
</evidence>
<name>A0AAN6ZB09_9PEZI</name>
<gene>
    <name evidence="1" type="ORF">BT67DRAFT_481732</name>
</gene>